<feature type="region of interest" description="Disordered" evidence="9">
    <location>
        <begin position="23"/>
        <end position="95"/>
    </location>
</feature>
<name>A0A7R8URA2_HERIL</name>
<dbReference type="GO" id="GO:0005634">
    <property type="term" value="C:nucleus"/>
    <property type="evidence" value="ECO:0007669"/>
    <property type="project" value="UniProtKB-SubCell"/>
</dbReference>
<dbReference type="PRINTS" id="PR02031">
    <property type="entry name" value="CYSSERRICHNP"/>
</dbReference>
<feature type="region of interest" description="Disordered" evidence="9">
    <location>
        <begin position="303"/>
        <end position="393"/>
    </location>
</feature>
<keyword evidence="7" id="KW-0804">Transcription</keyword>
<evidence type="ECO:0000256" key="9">
    <source>
        <dbReference type="SAM" id="MobiDB-lite"/>
    </source>
</evidence>
<feature type="compositionally biased region" description="Basic and acidic residues" evidence="9">
    <location>
        <begin position="934"/>
        <end position="944"/>
    </location>
</feature>
<dbReference type="InterPro" id="IPR023260">
    <property type="entry name" value="Cys/Ser-rich_nuc_prot"/>
</dbReference>
<evidence type="ECO:0000256" key="4">
    <source>
        <dbReference type="ARBA" id="ARBA00023015"/>
    </source>
</evidence>
<keyword evidence="12" id="KW-1185">Reference proteome</keyword>
<dbReference type="OrthoDB" id="5946974at2759"/>
<dbReference type="FunCoup" id="A0A7R8URA2">
    <property type="interactions" value="402"/>
</dbReference>
<feature type="compositionally biased region" description="Polar residues" evidence="9">
    <location>
        <begin position="303"/>
        <end position="314"/>
    </location>
</feature>
<evidence type="ECO:0000256" key="3">
    <source>
        <dbReference type="ARBA" id="ARBA00022703"/>
    </source>
</evidence>
<feature type="compositionally biased region" description="Basic and acidic residues" evidence="9">
    <location>
        <begin position="70"/>
        <end position="86"/>
    </location>
</feature>
<dbReference type="InParanoid" id="A0A7R8URA2"/>
<sequence>MLRPIKSILTYLQLNTNSSSLFNSTSTNMSGENNDTTEAPLLTSETNNPLDEQNEGDGADQSSVSTSRKAPHDQNENEVIVEEHESQSSSNDGSDDVLLVEDEASKAVIDLTEKPADGEKDDASNEENACIFEVTTASGNSIESHEKIAKSGITNKQNADGGTYLEHGSEESGKDPTVGSLENVSIISEDESPQEEAEVFVISNDSQRVTDETESILCDTDDQDGSKNELLDLSLESNEVVILEETDHNDSITDPLHDPLAIDDYNADISNNITASCTGAGHSDTSGEGELLFTIATGSGILSESAPKSGNRLSQRTRRDNYGGTSMHMDASAEEQEVRSDGSDSGLGSETSTLQSANTSAVVDSPVCKPPPAKSNLKRRLDSLSEVSSNKRPKRSINFNGVKVYYFPRVQGFGCIPSQGGCTLGMAAHHVQSRAFTLAEHTAEQRRMHKQQMQEVNPRSSSSDETDSDEEISEASGSDLDADASGFLQPVPARQRRAILKAAGIRKIDPTEKDECRAIRSSREFCGCSCRGYCDPDTCSCSQAGIKCQVDRPNFPCGCTRDGCANVVGRVEFNPSRVRTHYIHTIMRLDLENKQKRAIDIETSATSSTILSYGSNSVTSTINCSTVSSLGNLCSYNNLVNSNHMRSQQQMYSVGVSESGQVLQHNQNSYVTGGNSIYTNRVSNSALPSTSNLMNVDGPSLIRPRLQENGDEPSNSNLAINDSLAMSLQNSTNHSHDIDLHYAFRDDTSTTADLSSQANPNNILALGDYAPGNSLYHEVYNGHSFLNQNYSNPTFCQSQNINYQQSFINYTPTVNSSVQIGDLTSEPPVNPSDGGTNCSDPSYINLNSPVGSQSRVDAINDLLHSSRNLGATSTTTASTVDSTATVSYMMAPSAQTSTSITEGTQTTITQPQVTKPTTTVKPVNSKAEEVVDLTDRVSPPHEEKGEDDESSSSDVIEVVDADKAKINVSSVDDSVKLTEPNNPPLPVESVLISETDDDVTVVSPAVSVVTTSSTSVDENHLVETAIA</sequence>
<protein>
    <recommendedName>
        <fullName evidence="10">Cysteine/serine-rich nuclear protein N-terminal domain-containing protein</fullName>
    </recommendedName>
</protein>
<evidence type="ECO:0000313" key="12">
    <source>
        <dbReference type="Proteomes" id="UP000594454"/>
    </source>
</evidence>
<dbReference type="InterPro" id="IPR031972">
    <property type="entry name" value="CSRNP_N"/>
</dbReference>
<dbReference type="GO" id="GO:0006915">
    <property type="term" value="P:apoptotic process"/>
    <property type="evidence" value="ECO:0007669"/>
    <property type="project" value="UniProtKB-KW"/>
</dbReference>
<feature type="compositionally biased region" description="Polar residues" evidence="9">
    <location>
        <begin position="346"/>
        <end position="362"/>
    </location>
</feature>
<feature type="compositionally biased region" description="Polar residues" evidence="9">
    <location>
        <begin position="31"/>
        <end position="51"/>
    </location>
</feature>
<dbReference type="AlphaFoldDB" id="A0A7R8URA2"/>
<feature type="region of interest" description="Disordered" evidence="9">
    <location>
        <begin position="441"/>
        <end position="486"/>
    </location>
</feature>
<feature type="compositionally biased region" description="Acidic residues" evidence="9">
    <location>
        <begin position="464"/>
        <end position="473"/>
    </location>
</feature>
<dbReference type="GO" id="GO:0000981">
    <property type="term" value="F:DNA-binding transcription factor activity, RNA polymerase II-specific"/>
    <property type="evidence" value="ECO:0007669"/>
    <property type="project" value="TreeGrafter"/>
</dbReference>
<comment type="subcellular location">
    <subcellularLocation>
        <location evidence="1">Nucleus</location>
    </subcellularLocation>
</comment>
<feature type="domain" description="Cysteine/serine-rich nuclear protein N-terminal" evidence="10">
    <location>
        <begin position="393"/>
        <end position="592"/>
    </location>
</feature>
<evidence type="ECO:0000256" key="2">
    <source>
        <dbReference type="ARBA" id="ARBA00008548"/>
    </source>
</evidence>
<gene>
    <name evidence="11" type="ORF">HERILL_LOCUS8419</name>
</gene>
<dbReference type="Pfam" id="PF16019">
    <property type="entry name" value="CSRNP_N"/>
    <property type="match status" value="1"/>
</dbReference>
<dbReference type="EMBL" id="LR899011">
    <property type="protein sequence ID" value="CAD7085589.1"/>
    <property type="molecule type" value="Genomic_DNA"/>
</dbReference>
<dbReference type="OMA" id="ENACIFE"/>
<organism evidence="11 12">
    <name type="scientific">Hermetia illucens</name>
    <name type="common">Black soldier fly</name>
    <dbReference type="NCBI Taxonomy" id="343691"/>
    <lineage>
        <taxon>Eukaryota</taxon>
        <taxon>Metazoa</taxon>
        <taxon>Ecdysozoa</taxon>
        <taxon>Arthropoda</taxon>
        <taxon>Hexapoda</taxon>
        <taxon>Insecta</taxon>
        <taxon>Pterygota</taxon>
        <taxon>Neoptera</taxon>
        <taxon>Endopterygota</taxon>
        <taxon>Diptera</taxon>
        <taxon>Brachycera</taxon>
        <taxon>Stratiomyomorpha</taxon>
        <taxon>Stratiomyidae</taxon>
        <taxon>Hermetiinae</taxon>
        <taxon>Hermetia</taxon>
    </lineage>
</organism>
<evidence type="ECO:0000256" key="5">
    <source>
        <dbReference type="ARBA" id="ARBA00023125"/>
    </source>
</evidence>
<keyword evidence="5" id="KW-0238">DNA-binding</keyword>
<reference evidence="11 12" key="1">
    <citation type="submission" date="2020-11" db="EMBL/GenBank/DDBJ databases">
        <authorList>
            <person name="Wallbank WR R."/>
            <person name="Pardo Diaz C."/>
            <person name="Kozak K."/>
            <person name="Martin S."/>
            <person name="Jiggins C."/>
            <person name="Moest M."/>
            <person name="Warren A I."/>
            <person name="Generalovic N T."/>
            <person name="Byers J.R.P. K."/>
            <person name="Montejo-Kovacevich G."/>
            <person name="Yen C E."/>
        </authorList>
    </citation>
    <scope>NUCLEOTIDE SEQUENCE [LARGE SCALE GENOMIC DNA]</scope>
</reference>
<keyword evidence="6" id="KW-0010">Activator</keyword>
<evidence type="ECO:0000256" key="7">
    <source>
        <dbReference type="ARBA" id="ARBA00023163"/>
    </source>
</evidence>
<comment type="similarity">
    <text evidence="2">Belongs to the AXUD1 family.</text>
</comment>
<dbReference type="PANTHER" id="PTHR13580">
    <property type="entry name" value="TGF-BETA INDUCED APOPTOSIS PROTEIN"/>
    <property type="match status" value="1"/>
</dbReference>
<evidence type="ECO:0000256" key="6">
    <source>
        <dbReference type="ARBA" id="ARBA00023159"/>
    </source>
</evidence>
<dbReference type="PANTHER" id="PTHR13580:SF9">
    <property type="entry name" value="AXIN1 UP-REGULATED 1, ISOFORM A"/>
    <property type="match status" value="1"/>
</dbReference>
<dbReference type="GO" id="GO:0043565">
    <property type="term" value="F:sequence-specific DNA binding"/>
    <property type="evidence" value="ECO:0007669"/>
    <property type="project" value="TreeGrafter"/>
</dbReference>
<evidence type="ECO:0000313" key="11">
    <source>
        <dbReference type="EMBL" id="CAD7085589.1"/>
    </source>
</evidence>
<proteinExistence type="inferred from homology"/>
<feature type="region of interest" description="Disordered" evidence="9">
    <location>
        <begin position="934"/>
        <end position="953"/>
    </location>
</feature>
<keyword evidence="8" id="KW-0539">Nucleus</keyword>
<feature type="region of interest" description="Disordered" evidence="9">
    <location>
        <begin position="154"/>
        <end position="179"/>
    </location>
</feature>
<dbReference type="Proteomes" id="UP000594454">
    <property type="component" value="Chromosome 3"/>
</dbReference>
<evidence type="ECO:0000259" key="10">
    <source>
        <dbReference type="Pfam" id="PF16019"/>
    </source>
</evidence>
<evidence type="ECO:0000256" key="8">
    <source>
        <dbReference type="ARBA" id="ARBA00023242"/>
    </source>
</evidence>
<evidence type="ECO:0000256" key="1">
    <source>
        <dbReference type="ARBA" id="ARBA00004123"/>
    </source>
</evidence>
<keyword evidence="3" id="KW-0053">Apoptosis</keyword>
<accession>A0A7R8URA2</accession>
<keyword evidence="4" id="KW-0805">Transcription regulation</keyword>